<dbReference type="InterPro" id="IPR011990">
    <property type="entry name" value="TPR-like_helical_dom_sf"/>
</dbReference>
<dbReference type="InterPro" id="IPR018253">
    <property type="entry name" value="DnaJ_domain_CS"/>
</dbReference>
<gene>
    <name evidence="2" type="ordered locus">Tresu_0395</name>
</gene>
<feature type="domain" description="J" evidence="1">
    <location>
        <begin position="3"/>
        <end position="65"/>
    </location>
</feature>
<dbReference type="CDD" id="cd06257">
    <property type="entry name" value="DnaJ"/>
    <property type="match status" value="1"/>
</dbReference>
<dbReference type="STRING" id="869209.Tresu_0395"/>
<dbReference type="OrthoDB" id="7822896at2"/>
<reference evidence="2 3" key="1">
    <citation type="journal article" date="2011" name="Stand. Genomic Sci.">
        <title>Complete genome sequence of Treponema succinifaciens type strain (6091).</title>
        <authorList>
            <person name="Han C."/>
            <person name="Gronow S."/>
            <person name="Teshima H."/>
            <person name="Lapidus A."/>
            <person name="Nolan M."/>
            <person name="Lucas S."/>
            <person name="Hammon N."/>
            <person name="Deshpande S."/>
            <person name="Cheng J.F."/>
            <person name="Zeytun A."/>
            <person name="Tapia R."/>
            <person name="Goodwin L."/>
            <person name="Pitluck S."/>
            <person name="Liolios K."/>
            <person name="Pagani I."/>
            <person name="Ivanova N."/>
            <person name="Mavromatis K."/>
            <person name="Mikhailova N."/>
            <person name="Huntemann M."/>
            <person name="Pati A."/>
            <person name="Chen A."/>
            <person name="Palaniappan K."/>
            <person name="Land M."/>
            <person name="Hauser L."/>
            <person name="Brambilla E.M."/>
            <person name="Rohde M."/>
            <person name="Goker M."/>
            <person name="Woyke T."/>
            <person name="Bristow J."/>
            <person name="Eisen J.A."/>
            <person name="Markowitz V."/>
            <person name="Hugenholtz P."/>
            <person name="Kyrpides N.C."/>
            <person name="Klenk H.P."/>
            <person name="Detter J.C."/>
        </authorList>
    </citation>
    <scope>NUCLEOTIDE SEQUENCE [LARGE SCALE GENOMIC DNA]</scope>
    <source>
        <strain evidence="3">ATCC 33096 / DSM 2489 / 6091</strain>
    </source>
</reference>
<dbReference type="PRINTS" id="PR00625">
    <property type="entry name" value="JDOMAIN"/>
</dbReference>
<dbReference type="SUPFAM" id="SSF46565">
    <property type="entry name" value="Chaperone J-domain"/>
    <property type="match status" value="1"/>
</dbReference>
<dbReference type="SMART" id="SM00271">
    <property type="entry name" value="DnaJ"/>
    <property type="match status" value="1"/>
</dbReference>
<dbReference type="PANTHER" id="PTHR45286:SF1">
    <property type="entry name" value="CHAPERONE DNAJ-DOMAIN SUPERFAMILY PROTEIN"/>
    <property type="match status" value="1"/>
</dbReference>
<name>F2NX13_TRES6</name>
<evidence type="ECO:0000259" key="1">
    <source>
        <dbReference type="PROSITE" id="PS50076"/>
    </source>
</evidence>
<dbReference type="Gene3D" id="1.10.287.110">
    <property type="entry name" value="DnaJ domain"/>
    <property type="match status" value="1"/>
</dbReference>
<dbReference type="InterPro" id="IPR036869">
    <property type="entry name" value="J_dom_sf"/>
</dbReference>
<dbReference type="InterPro" id="IPR001623">
    <property type="entry name" value="DnaJ_domain"/>
</dbReference>
<proteinExistence type="predicted"/>
<dbReference type="RefSeq" id="WP_013700655.1">
    <property type="nucleotide sequence ID" value="NC_015385.1"/>
</dbReference>
<dbReference type="EMBL" id="CP002631">
    <property type="protein sequence ID" value="AEB13348.1"/>
    <property type="molecule type" value="Genomic_DNA"/>
</dbReference>
<dbReference type="PANTHER" id="PTHR45286">
    <property type="entry name" value="CHAPERONE DNAJ-DOMAIN SUPERFAMILY PROTEIN"/>
    <property type="match status" value="1"/>
</dbReference>
<dbReference type="PROSITE" id="PS00636">
    <property type="entry name" value="DNAJ_1"/>
    <property type="match status" value="1"/>
</dbReference>
<protein>
    <submittedName>
        <fullName evidence="2">Heat shock protein DnaJ domain protein</fullName>
    </submittedName>
</protein>
<dbReference type="KEGG" id="tsu:Tresu_0395"/>
<accession>F2NX13</accession>
<evidence type="ECO:0000313" key="3">
    <source>
        <dbReference type="Proteomes" id="UP000006852"/>
    </source>
</evidence>
<dbReference type="eggNOG" id="COG2214">
    <property type="taxonomic scope" value="Bacteria"/>
</dbReference>
<organism evidence="2 3">
    <name type="scientific">Treponema succinifaciens (strain ATCC 33096 / DSM 2489 / 6091)</name>
    <dbReference type="NCBI Taxonomy" id="869209"/>
    <lineage>
        <taxon>Bacteria</taxon>
        <taxon>Pseudomonadati</taxon>
        <taxon>Spirochaetota</taxon>
        <taxon>Spirochaetia</taxon>
        <taxon>Spirochaetales</taxon>
        <taxon>Treponemataceae</taxon>
        <taxon>Treponema</taxon>
    </lineage>
</organism>
<dbReference type="Proteomes" id="UP000006852">
    <property type="component" value="Chromosome"/>
</dbReference>
<dbReference type="Pfam" id="PF00226">
    <property type="entry name" value="DnaJ"/>
    <property type="match status" value="1"/>
</dbReference>
<sequence>MKDYYKILGVSRTATIAEIRCAYRKKAKILHPDITGEDSKAFRELVAAYEVLSDIKSRGLFDESVLFKQSNFHREKNFESFDYRKWLLDRTDDESRAKLIFFDLLHNNEDEAVREFKRMNMERVGFRLSRWFTREDFMDYGFILAEELVLRQEYYDAVILLDQIIRMEFSFEYFKLFFPEVKSLARHILRNNIEGAVNDELAIDAWERALELRFGKNDDAFFLLKIADSYERIGDFQTAKTCRNEASRISAEAK</sequence>
<dbReference type="GeneID" id="302997608"/>
<dbReference type="HOGENOM" id="CLU_1000924_0_0_12"/>
<keyword evidence="3" id="KW-1185">Reference proteome</keyword>
<evidence type="ECO:0000313" key="2">
    <source>
        <dbReference type="EMBL" id="AEB13348.1"/>
    </source>
</evidence>
<dbReference type="AlphaFoldDB" id="F2NX13"/>
<dbReference type="SUPFAM" id="SSF48452">
    <property type="entry name" value="TPR-like"/>
    <property type="match status" value="1"/>
</dbReference>
<reference evidence="3" key="2">
    <citation type="submission" date="2011-04" db="EMBL/GenBank/DDBJ databases">
        <title>The complete genome of chromosome of Treponema succinifaciens DSM 2489.</title>
        <authorList>
            <person name="Lucas S."/>
            <person name="Copeland A."/>
            <person name="Lapidus A."/>
            <person name="Bruce D."/>
            <person name="Goodwin L."/>
            <person name="Pitluck S."/>
            <person name="Peters L."/>
            <person name="Kyrpides N."/>
            <person name="Mavromatis K."/>
            <person name="Ivanova N."/>
            <person name="Ovchinnikova G."/>
            <person name="Teshima H."/>
            <person name="Detter J.C."/>
            <person name="Tapia R."/>
            <person name="Han C."/>
            <person name="Land M."/>
            <person name="Hauser L."/>
            <person name="Markowitz V."/>
            <person name="Cheng J.-F."/>
            <person name="Hugenholtz P."/>
            <person name="Woyke T."/>
            <person name="Wu D."/>
            <person name="Gronow S."/>
            <person name="Wellnitz S."/>
            <person name="Brambilla E."/>
            <person name="Klenk H.-P."/>
            <person name="Eisen J.A."/>
        </authorList>
    </citation>
    <scope>NUCLEOTIDE SEQUENCE [LARGE SCALE GENOMIC DNA]</scope>
    <source>
        <strain evidence="3">ATCC 33096 / DSM 2489 / 6091</strain>
    </source>
</reference>
<dbReference type="PROSITE" id="PS50076">
    <property type="entry name" value="DNAJ_2"/>
    <property type="match status" value="1"/>
</dbReference>
<keyword evidence="2" id="KW-0346">Stress response</keyword>